<keyword evidence="1" id="KW-0812">Transmembrane</keyword>
<accession>A0A175R2V0</accession>
<evidence type="ECO:0000313" key="2">
    <source>
        <dbReference type="EMBL" id="KTQ84635.1"/>
    </source>
</evidence>
<dbReference type="Proteomes" id="UP000078529">
    <property type="component" value="Unassembled WGS sequence"/>
</dbReference>
<evidence type="ECO:0000313" key="3">
    <source>
        <dbReference type="EMBL" id="KTR06779.1"/>
    </source>
</evidence>
<keyword evidence="5" id="KW-1185">Reference proteome</keyword>
<dbReference type="EMBL" id="LDPZ01000070">
    <property type="protein sequence ID" value="KTQ84635.1"/>
    <property type="molecule type" value="Genomic_DNA"/>
</dbReference>
<dbReference type="AlphaFoldDB" id="A0A175R2V0"/>
<evidence type="ECO:0000313" key="4">
    <source>
        <dbReference type="Proteomes" id="UP000078272"/>
    </source>
</evidence>
<dbReference type="EMBL" id="LDQA01000015">
    <property type="protein sequence ID" value="KTR06779.1"/>
    <property type="molecule type" value="Genomic_DNA"/>
</dbReference>
<sequence>MSLELPTNLPDLLPFIAACVSVLYGLFAMFAPRLFLRAHGLETSEARRTGLAEVRGTIAGFPLGLGVALLTLGSYQTLIQMALGAAWLFVAFGRLVSILSDQGATLLNWTLFLFNLALAFLCLAPALGLVSA</sequence>
<dbReference type="OrthoDB" id="9808658at2"/>
<dbReference type="Proteomes" id="UP000078272">
    <property type="component" value="Unassembled WGS sequence"/>
</dbReference>
<feature type="transmembrane region" description="Helical" evidence="1">
    <location>
        <begin position="52"/>
        <end position="72"/>
    </location>
</feature>
<keyword evidence="1" id="KW-1133">Transmembrane helix</keyword>
<dbReference type="PATRIC" id="fig|401562.3.peg.4742"/>
<organism evidence="2 4">
    <name type="scientific">Aureimonas ureilytica</name>
    <dbReference type="NCBI Taxonomy" id="401562"/>
    <lineage>
        <taxon>Bacteria</taxon>
        <taxon>Pseudomonadati</taxon>
        <taxon>Pseudomonadota</taxon>
        <taxon>Alphaproteobacteria</taxon>
        <taxon>Hyphomicrobiales</taxon>
        <taxon>Aurantimonadaceae</taxon>
        <taxon>Aureimonas</taxon>
    </lineage>
</organism>
<name>A0A175R2V0_9HYPH</name>
<evidence type="ECO:0000313" key="5">
    <source>
        <dbReference type="Proteomes" id="UP000078529"/>
    </source>
</evidence>
<dbReference type="STRING" id="401562.NS365_06610"/>
<feature type="transmembrane region" description="Helical" evidence="1">
    <location>
        <begin position="106"/>
        <end position="130"/>
    </location>
</feature>
<protein>
    <submittedName>
        <fullName evidence="2">Membrane protein</fullName>
    </submittedName>
</protein>
<dbReference type="Pfam" id="PF14248">
    <property type="entry name" value="DUF4345"/>
    <property type="match status" value="1"/>
</dbReference>
<dbReference type="RefSeq" id="WP_058599474.1">
    <property type="nucleotide sequence ID" value="NZ_LDPZ01000070.1"/>
</dbReference>
<feature type="transmembrane region" description="Helical" evidence="1">
    <location>
        <begin position="12"/>
        <end position="31"/>
    </location>
</feature>
<keyword evidence="1" id="KW-0472">Membrane</keyword>
<gene>
    <name evidence="2" type="ORF">NS226_21425</name>
    <name evidence="3" type="ORF">NS365_06610</name>
</gene>
<feature type="transmembrane region" description="Helical" evidence="1">
    <location>
        <begin position="78"/>
        <end position="99"/>
    </location>
</feature>
<proteinExistence type="predicted"/>
<dbReference type="InterPro" id="IPR025597">
    <property type="entry name" value="DUF4345"/>
</dbReference>
<reference evidence="4 5" key="1">
    <citation type="journal article" date="2016" name="Front. Microbiol.">
        <title>Genomic Resource of Rice Seed Associated Bacteria.</title>
        <authorList>
            <person name="Midha S."/>
            <person name="Bansal K."/>
            <person name="Sharma S."/>
            <person name="Kumar N."/>
            <person name="Patil P.P."/>
            <person name="Chaudhry V."/>
            <person name="Patil P.B."/>
        </authorList>
    </citation>
    <scope>NUCLEOTIDE SEQUENCE [LARGE SCALE GENOMIC DNA]</scope>
    <source>
        <strain evidence="2 4">NS226</strain>
        <strain evidence="3 5">NS365</strain>
    </source>
</reference>
<comment type="caution">
    <text evidence="2">The sequence shown here is derived from an EMBL/GenBank/DDBJ whole genome shotgun (WGS) entry which is preliminary data.</text>
</comment>
<evidence type="ECO:0000256" key="1">
    <source>
        <dbReference type="SAM" id="Phobius"/>
    </source>
</evidence>